<evidence type="ECO:0000256" key="1">
    <source>
        <dbReference type="ARBA" id="ARBA00022741"/>
    </source>
</evidence>
<keyword evidence="2" id="KW-0378">Hydrolase</keyword>
<evidence type="ECO:0000313" key="7">
    <source>
        <dbReference type="Proteomes" id="UP000306544"/>
    </source>
</evidence>
<protein>
    <submittedName>
        <fullName evidence="6">Carboxyltransferase domain-containing protein</fullName>
    </submittedName>
</protein>
<gene>
    <name evidence="6" type="ORF">FEF27_08035</name>
</gene>
<name>A0A5R9AAR1_9MICC</name>
<dbReference type="InterPro" id="IPR003778">
    <property type="entry name" value="CT_A_B"/>
</dbReference>
<dbReference type="GO" id="GO:0005524">
    <property type="term" value="F:ATP binding"/>
    <property type="evidence" value="ECO:0007669"/>
    <property type="project" value="UniProtKB-KW"/>
</dbReference>
<dbReference type="Proteomes" id="UP000306544">
    <property type="component" value="Unassembled WGS sequence"/>
</dbReference>
<evidence type="ECO:0000256" key="3">
    <source>
        <dbReference type="ARBA" id="ARBA00022840"/>
    </source>
</evidence>
<dbReference type="InterPro" id="IPR052708">
    <property type="entry name" value="PxpC"/>
</dbReference>
<dbReference type="PANTHER" id="PTHR43309:SF3">
    <property type="entry name" value="5-OXOPROLINASE SUBUNIT C"/>
    <property type="match status" value="1"/>
</dbReference>
<reference evidence="6 7" key="1">
    <citation type="submission" date="2019-05" db="EMBL/GenBank/DDBJ databases">
        <title>Nesterenkonia sp. GY239, isolated from the Southern Atlantic Ocean.</title>
        <authorList>
            <person name="Zhang G."/>
        </authorList>
    </citation>
    <scope>NUCLEOTIDE SEQUENCE [LARGE SCALE GENOMIC DNA]</scope>
    <source>
        <strain evidence="6 7">GY239</strain>
    </source>
</reference>
<dbReference type="GO" id="GO:0016740">
    <property type="term" value="F:transferase activity"/>
    <property type="evidence" value="ECO:0007669"/>
    <property type="project" value="UniProtKB-KW"/>
</dbReference>
<dbReference type="Gene3D" id="2.40.100.10">
    <property type="entry name" value="Cyclophilin-like"/>
    <property type="match status" value="2"/>
</dbReference>
<dbReference type="Gene3D" id="3.30.1360.40">
    <property type="match status" value="1"/>
</dbReference>
<feature type="domain" description="Carboxyltransferase" evidence="4">
    <location>
        <begin position="3"/>
        <end position="203"/>
    </location>
</feature>
<comment type="caution">
    <text evidence="6">The sequence shown here is derived from an EMBL/GenBank/DDBJ whole genome shotgun (WGS) entry which is preliminary data.</text>
</comment>
<dbReference type="InterPro" id="IPR003833">
    <property type="entry name" value="CT_C_D"/>
</dbReference>
<accession>A0A5R9AAR1</accession>
<dbReference type="InterPro" id="IPR029000">
    <property type="entry name" value="Cyclophilin-like_dom_sf"/>
</dbReference>
<dbReference type="Pfam" id="PF02626">
    <property type="entry name" value="CT_A_B"/>
    <property type="match status" value="1"/>
</dbReference>
<dbReference type="PANTHER" id="PTHR43309">
    <property type="entry name" value="5-OXOPROLINASE SUBUNIT C"/>
    <property type="match status" value="1"/>
</dbReference>
<dbReference type="GO" id="GO:0016787">
    <property type="term" value="F:hydrolase activity"/>
    <property type="evidence" value="ECO:0007669"/>
    <property type="project" value="UniProtKB-KW"/>
</dbReference>
<dbReference type="SMART" id="SM00797">
    <property type="entry name" value="AHS2"/>
    <property type="match status" value="1"/>
</dbReference>
<dbReference type="SUPFAM" id="SSF50891">
    <property type="entry name" value="Cyclophilin-like"/>
    <property type="match status" value="2"/>
</dbReference>
<dbReference type="SMART" id="SM00796">
    <property type="entry name" value="AHS1"/>
    <property type="match status" value="1"/>
</dbReference>
<dbReference type="EMBL" id="VAWA01000008">
    <property type="protein sequence ID" value="TLP75620.1"/>
    <property type="molecule type" value="Genomic_DNA"/>
</dbReference>
<evidence type="ECO:0000256" key="2">
    <source>
        <dbReference type="ARBA" id="ARBA00022801"/>
    </source>
</evidence>
<feature type="domain" description="Carboxyltransferase" evidence="5">
    <location>
        <begin position="265"/>
        <end position="573"/>
    </location>
</feature>
<evidence type="ECO:0000259" key="4">
    <source>
        <dbReference type="SMART" id="SM00796"/>
    </source>
</evidence>
<evidence type="ECO:0000259" key="5">
    <source>
        <dbReference type="SMART" id="SM00797"/>
    </source>
</evidence>
<keyword evidence="1" id="KW-0547">Nucleotide-binding</keyword>
<dbReference type="SUPFAM" id="SSF160467">
    <property type="entry name" value="PH0987 N-terminal domain-like"/>
    <property type="match status" value="1"/>
</dbReference>
<proteinExistence type="predicted"/>
<sequence>MPEAVRPAGQRALLAEFTSVAEVLAFHRQLMTKPLPGQLEAVPAARTVLVVFRTRHHTGEAAKQLRRLRPRTGAASPGREVEIRVHYDGADLTTLAEQLGISSQGLIDWHTSTRWVGGFAGFTPGFTYCVPEPVATRKRLRKSEQPFQVPRLESPRTEVPAGAVALAGEFSAVYPRSSPGGWQLIGSTDAALWDLDRGEPALIQPGDTVSYVPVTEQITVTAPGQQATRSAEQRRGVPEADAVVDVLNPGPQTLLQDLGRPGRAHWGVPPSGAADVQALRQANELVGNDDSAAGFEVLCGGLELTVRQTSVAAVTGAETTLTVRSPAAKEVSNMALNGTGAAKRPADEPAEAHRVRSVPLRAPFLLYPGERLRLGTPQRGLRSYVAFSGGLAAQTVLGSASTDVLSGLGPAPVAAGDTFALVGVPSGFVGIADVARTALPEVAGPTQLRFIPGPRQEWFASRHSNPGLDALQALVWTVREDSNRIGLRLSAEEAAPSPAIAWTRPEELPSEPVVRGAIQVPGSGDPVLFLADHPVTGGYPVIGVVVREDLGLAAQLPPGAEVRFQAVHPDTLEPV</sequence>
<keyword evidence="7" id="KW-1185">Reference proteome</keyword>
<dbReference type="OrthoDB" id="9768696at2"/>
<evidence type="ECO:0000313" key="6">
    <source>
        <dbReference type="EMBL" id="TLP75620.1"/>
    </source>
</evidence>
<dbReference type="Pfam" id="PF02682">
    <property type="entry name" value="CT_C_D"/>
    <property type="match status" value="1"/>
</dbReference>
<dbReference type="AlphaFoldDB" id="A0A5R9AAR1"/>
<organism evidence="6 7">
    <name type="scientific">Nesterenkonia sphaerica</name>
    <dbReference type="NCBI Taxonomy" id="1804988"/>
    <lineage>
        <taxon>Bacteria</taxon>
        <taxon>Bacillati</taxon>
        <taxon>Actinomycetota</taxon>
        <taxon>Actinomycetes</taxon>
        <taxon>Micrococcales</taxon>
        <taxon>Micrococcaceae</taxon>
        <taxon>Nesterenkonia</taxon>
    </lineage>
</organism>
<keyword evidence="6" id="KW-0808">Transferase</keyword>
<keyword evidence="3" id="KW-0067">ATP-binding</keyword>